<dbReference type="InterPro" id="IPR036388">
    <property type="entry name" value="WH-like_DNA-bd_sf"/>
</dbReference>
<dbReference type="GO" id="GO:0003677">
    <property type="term" value="F:DNA binding"/>
    <property type="evidence" value="ECO:0007669"/>
    <property type="project" value="UniProtKB-KW"/>
</dbReference>
<dbReference type="EMBL" id="HM486076">
    <property type="protein sequence ID" value="ADU56162.1"/>
    <property type="molecule type" value="Genomic_DNA"/>
</dbReference>
<feature type="domain" description="HTH luxR-type" evidence="2">
    <location>
        <begin position="744"/>
        <end position="805"/>
    </location>
</feature>
<dbReference type="PANTHER" id="PTHR43214:SF42">
    <property type="entry name" value="TRANSCRIPTIONAL REGULATORY PROTEIN DESR"/>
    <property type="match status" value="1"/>
</dbReference>
<dbReference type="PROSITE" id="PS50043">
    <property type="entry name" value="HTH_LUXR_2"/>
    <property type="match status" value="1"/>
</dbReference>
<evidence type="ECO:0000313" key="3">
    <source>
        <dbReference type="EMBL" id="ADU56162.1"/>
    </source>
</evidence>
<dbReference type="SUPFAM" id="SSF52540">
    <property type="entry name" value="P-loop containing nucleoside triphosphate hydrolases"/>
    <property type="match status" value="1"/>
</dbReference>
<dbReference type="PRINTS" id="PR00038">
    <property type="entry name" value="HTHLUXR"/>
</dbReference>
<evidence type="ECO:0000256" key="1">
    <source>
        <dbReference type="ARBA" id="ARBA00023125"/>
    </source>
</evidence>
<gene>
    <name evidence="3" type="ORF">CA915-41</name>
</gene>
<sequence>MTLSKKNSRLLLVEQIYRAAARGIGAVLLISGPVGTGKTAFAQEMASRVRSLGGLSFMVAASAGEQERPFGVLNRLIESMHVAGMARPFPEGVPSGHRDLQGLMDQVGAAVTRFAGERPVLIGVDDVHFADEQSLRCLTYTIRRIEHSNMIFFLNESTSYERDTAGLRAEMLHLPYCHRIQLAPLTPAEVTEQLAERFDAASDGGFIRSCIEISGGNPLLMHALVADRTAAPGQASGEPGVNFRQAVLRILHRASPATAAVARNMAVLGDYATQALVAELGGTDSGLVRECMRDLLEIGLLGAEGAEGFGHGHIRSAVLASIPLGSLATLHSRAAELLHASGAPANAVAEQLVMAQDGGKGTWRVAILCEAAREAMAAGDVDSAVNSLRYAVGDAPDEAQRAQAAVLAAEAQWHADPSRAARWLHGLARDARAGLLAAADVLTVVNQLLWWGEFEEADELMRIGGVQDDDSGIAQLWNLYCRASTGLDSDAKPRHPAEAPMGGPGLMAAVTYLSAAASSAYDDDMAAEQADQMLEGLRAGTAFTPALSALLVLLQSSSSHEVIAWCDALLKENWVARVPMRRAVIGTIRAVAALRGGESEIALGEIREVLDAVPPPAWGVVAGLPLSVAIRAATDLGDTQAARGYLAVPVPPAMFDTPFVLPYLQALGRYYQAMGHRRRALSHLRSCADLMARWGVGAAETTSRLSEHITVGVLPGRWRKQARLTAGPESAARAGRDDLFPRAGMVDGGQLTDAELRVATLAAAGNTNRQIAARLSITVSTVEQHLTKVYRKLNVRSRSGLRSEH</sequence>
<reference evidence="3" key="1">
    <citation type="journal article" date="2010" name="J. Am. Chem. Soc.">
        <title>Tailoring enzyme-rich environmental DNA clones: a source of enzymes for generating libraries of unnatural natural products.</title>
        <authorList>
            <person name="Banik J.J."/>
            <person name="Craig J.W."/>
            <person name="Calle P.Y."/>
            <person name="Brady S.F."/>
        </authorList>
    </citation>
    <scope>NUCLEOTIDE SEQUENCE</scope>
</reference>
<keyword evidence="1" id="KW-0238">DNA-binding</keyword>
<dbReference type="InterPro" id="IPR027417">
    <property type="entry name" value="P-loop_NTPase"/>
</dbReference>
<dbReference type="InterPro" id="IPR000792">
    <property type="entry name" value="Tscrpt_reg_LuxR_C"/>
</dbReference>
<dbReference type="AlphaFoldDB" id="E9L1T3"/>
<name>E9L1T3_9ZZZZ</name>
<dbReference type="Pfam" id="PF00196">
    <property type="entry name" value="GerE"/>
    <property type="match status" value="1"/>
</dbReference>
<dbReference type="InterPro" id="IPR016032">
    <property type="entry name" value="Sig_transdc_resp-reg_C-effctor"/>
</dbReference>
<dbReference type="GO" id="GO:0006355">
    <property type="term" value="P:regulation of DNA-templated transcription"/>
    <property type="evidence" value="ECO:0007669"/>
    <property type="project" value="InterPro"/>
</dbReference>
<protein>
    <recommendedName>
        <fullName evidence="2">HTH luxR-type domain-containing protein</fullName>
    </recommendedName>
</protein>
<dbReference type="Gene3D" id="1.10.10.10">
    <property type="entry name" value="Winged helix-like DNA-binding domain superfamily/Winged helix DNA-binding domain"/>
    <property type="match status" value="1"/>
</dbReference>
<dbReference type="CDD" id="cd06170">
    <property type="entry name" value="LuxR_C_like"/>
    <property type="match status" value="1"/>
</dbReference>
<accession>E9L1T3</accession>
<dbReference type="Pfam" id="PF13191">
    <property type="entry name" value="AAA_16"/>
    <property type="match status" value="1"/>
</dbReference>
<dbReference type="SUPFAM" id="SSF46894">
    <property type="entry name" value="C-terminal effector domain of the bipartite response regulators"/>
    <property type="match status" value="1"/>
</dbReference>
<organism evidence="3">
    <name type="scientific">uncultured organism CA915</name>
    <dbReference type="NCBI Taxonomy" id="941422"/>
    <lineage>
        <taxon>unclassified sequences</taxon>
        <taxon>environmental samples</taxon>
    </lineage>
</organism>
<dbReference type="InterPro" id="IPR041664">
    <property type="entry name" value="AAA_16"/>
</dbReference>
<dbReference type="PANTHER" id="PTHR43214">
    <property type="entry name" value="TWO-COMPONENT RESPONSE REGULATOR"/>
    <property type="match status" value="1"/>
</dbReference>
<dbReference type="Gene3D" id="3.40.50.300">
    <property type="entry name" value="P-loop containing nucleotide triphosphate hydrolases"/>
    <property type="match status" value="1"/>
</dbReference>
<proteinExistence type="predicted"/>
<evidence type="ECO:0000259" key="2">
    <source>
        <dbReference type="PROSITE" id="PS50043"/>
    </source>
</evidence>
<dbReference type="InterPro" id="IPR039420">
    <property type="entry name" value="WalR-like"/>
</dbReference>
<dbReference type="SMART" id="SM00421">
    <property type="entry name" value="HTH_LUXR"/>
    <property type="match status" value="1"/>
</dbReference>